<comment type="caution">
    <text evidence="1">The sequence shown here is derived from an EMBL/GenBank/DDBJ whole genome shotgun (WGS) entry which is preliminary data.</text>
</comment>
<accession>A0AC60QVK9</accession>
<name>A0AC60QVK9_IXOPE</name>
<sequence length="751" mass="84823">MDAGEIRLSMDVERPRRQTANLWSPTRRMHWAAMLQSTLVLVHSVALDEAREQQGNSEEAVTLAGEKAILVAYVLYCHCAGVFANAGDDSLLALGTGHGGGYGGGYGGHGNKNSHHSHSNYGGHYKHHGNDHDNHHGQHGRYGHHQQGHGHNNYNADHHGRHNQDEYGGSHHGKDHYGGQGHRGGKYGHDHNKDYGHKNYGHKDVYHKEDSAHHSNYHDDYHDGDHKRRYNQHQEYQDHHNGGRHYGHHNKEHHGGNKHGDEHHQHGQGHYKSHHGQHGGHGRDHYRVSKDAEDFVTNPVNAFLLVKMLTADWKVASALMSSAAGRQMVENITQAGRFRFPDEEDLTGAAVALLRLQDTYRLDTASLARGQIQGVKPSPELSAGDCFELGRQSYNNEDHYHTVLWMQEALDRVDEEVTKTADRVEILEYLAFSTFQQGNTRHALKLTNDLLAAVPDHPRAPGNKRYYEDAISKTELHKRGDDGDVPMDEAAIGKKHHGPDADSERGIYERLCRGEKFPPLYKDKDLTCQYRTNGSPFLLLQPAKEEVMFPKPRIVIYHDVMSKHEMDVVKLLAQPRLKRATVQNYKSGELEVANYRISKSAWLRNEEHGIVARVTRRIEHITGLSADTAEELQVVNYGIGGHYEPHFDFARREEKNAFQSLGTGNRIATWLNYMSDVPAGGATVFPQLRLTLWPEKGAAAFWYNLHRSGEGDMLTRHAACPVLAGSKWVSNKWFHERGQEFTRPCGTRIND</sequence>
<dbReference type="EMBL" id="JABSTQ010002998">
    <property type="protein sequence ID" value="KAG0443718.1"/>
    <property type="molecule type" value="Genomic_DNA"/>
</dbReference>
<evidence type="ECO:0000313" key="2">
    <source>
        <dbReference type="Proteomes" id="UP000805193"/>
    </source>
</evidence>
<proteinExistence type="predicted"/>
<dbReference type="Proteomes" id="UP000805193">
    <property type="component" value="Unassembled WGS sequence"/>
</dbReference>
<protein>
    <submittedName>
        <fullName evidence="1">Uncharacterized protein</fullName>
    </submittedName>
</protein>
<evidence type="ECO:0000313" key="1">
    <source>
        <dbReference type="EMBL" id="KAG0443718.1"/>
    </source>
</evidence>
<organism evidence="1 2">
    <name type="scientific">Ixodes persulcatus</name>
    <name type="common">Taiga tick</name>
    <dbReference type="NCBI Taxonomy" id="34615"/>
    <lineage>
        <taxon>Eukaryota</taxon>
        <taxon>Metazoa</taxon>
        <taxon>Ecdysozoa</taxon>
        <taxon>Arthropoda</taxon>
        <taxon>Chelicerata</taxon>
        <taxon>Arachnida</taxon>
        <taxon>Acari</taxon>
        <taxon>Parasitiformes</taxon>
        <taxon>Ixodida</taxon>
        <taxon>Ixodoidea</taxon>
        <taxon>Ixodidae</taxon>
        <taxon>Ixodinae</taxon>
        <taxon>Ixodes</taxon>
    </lineage>
</organism>
<keyword evidence="2" id="KW-1185">Reference proteome</keyword>
<reference evidence="1 2" key="1">
    <citation type="journal article" date="2020" name="Cell">
        <title>Large-Scale Comparative Analyses of Tick Genomes Elucidate Their Genetic Diversity and Vector Capacities.</title>
        <authorList>
            <consortium name="Tick Genome and Microbiome Consortium (TIGMIC)"/>
            <person name="Jia N."/>
            <person name="Wang J."/>
            <person name="Shi W."/>
            <person name="Du L."/>
            <person name="Sun Y."/>
            <person name="Zhan W."/>
            <person name="Jiang J.F."/>
            <person name="Wang Q."/>
            <person name="Zhang B."/>
            <person name="Ji P."/>
            <person name="Bell-Sakyi L."/>
            <person name="Cui X.M."/>
            <person name="Yuan T.T."/>
            <person name="Jiang B.G."/>
            <person name="Yang W.F."/>
            <person name="Lam T.T."/>
            <person name="Chang Q.C."/>
            <person name="Ding S.J."/>
            <person name="Wang X.J."/>
            <person name="Zhu J.G."/>
            <person name="Ruan X.D."/>
            <person name="Zhao L."/>
            <person name="Wei J.T."/>
            <person name="Ye R.Z."/>
            <person name="Que T.C."/>
            <person name="Du C.H."/>
            <person name="Zhou Y.H."/>
            <person name="Cheng J.X."/>
            <person name="Dai P.F."/>
            <person name="Guo W.B."/>
            <person name="Han X.H."/>
            <person name="Huang E.J."/>
            <person name="Li L.F."/>
            <person name="Wei W."/>
            <person name="Gao Y.C."/>
            <person name="Liu J.Z."/>
            <person name="Shao H.Z."/>
            <person name="Wang X."/>
            <person name="Wang C.C."/>
            <person name="Yang T.C."/>
            <person name="Huo Q.B."/>
            <person name="Li W."/>
            <person name="Chen H.Y."/>
            <person name="Chen S.E."/>
            <person name="Zhou L.G."/>
            <person name="Ni X.B."/>
            <person name="Tian J.H."/>
            <person name="Sheng Y."/>
            <person name="Liu T."/>
            <person name="Pan Y.S."/>
            <person name="Xia L.Y."/>
            <person name="Li J."/>
            <person name="Zhao F."/>
            <person name="Cao W.C."/>
        </authorList>
    </citation>
    <scope>NUCLEOTIDE SEQUENCE [LARGE SCALE GENOMIC DNA]</scope>
    <source>
        <strain evidence="1">Iper-2018</strain>
    </source>
</reference>
<gene>
    <name evidence="1" type="ORF">HPB47_014607</name>
</gene>